<evidence type="ECO:0000313" key="9">
    <source>
        <dbReference type="Proteomes" id="UP000014071"/>
    </source>
</evidence>
<dbReference type="GeneID" id="24110639"/>
<feature type="compositionally biased region" description="Low complexity" evidence="5">
    <location>
        <begin position="418"/>
        <end position="433"/>
    </location>
</feature>
<feature type="region of interest" description="Disordered" evidence="5">
    <location>
        <begin position="398"/>
        <end position="446"/>
    </location>
</feature>
<dbReference type="SMART" id="SM00195">
    <property type="entry name" value="DSPc"/>
    <property type="match status" value="1"/>
</dbReference>
<feature type="compositionally biased region" description="Polar residues" evidence="5">
    <location>
        <begin position="404"/>
        <end position="415"/>
    </location>
</feature>
<evidence type="ECO:0000256" key="3">
    <source>
        <dbReference type="ARBA" id="ARBA00022801"/>
    </source>
</evidence>
<protein>
    <recommendedName>
        <fullName evidence="2">protein-tyrosine-phosphatase</fullName>
        <ecNumber evidence="2">3.1.3.48</ecNumber>
    </recommendedName>
</protein>
<accession>R9P8R8</accession>
<evidence type="ECO:0000259" key="6">
    <source>
        <dbReference type="PROSITE" id="PS50054"/>
    </source>
</evidence>
<dbReference type="InterPro" id="IPR020422">
    <property type="entry name" value="TYR_PHOSPHATASE_DUAL_dom"/>
</dbReference>
<feature type="region of interest" description="Disordered" evidence="5">
    <location>
        <begin position="87"/>
        <end position="122"/>
    </location>
</feature>
<dbReference type="STRING" id="1305764.R9P8R8"/>
<evidence type="ECO:0000256" key="5">
    <source>
        <dbReference type="SAM" id="MobiDB-lite"/>
    </source>
</evidence>
<feature type="domain" description="Tyrosine-protein phosphatase" evidence="6">
    <location>
        <begin position="1"/>
        <end position="192"/>
    </location>
</feature>
<keyword evidence="3" id="KW-0378">Hydrolase</keyword>
<feature type="compositionally biased region" description="Low complexity" evidence="5">
    <location>
        <begin position="267"/>
        <end position="280"/>
    </location>
</feature>
<dbReference type="SUPFAM" id="SSF52799">
    <property type="entry name" value="(Phosphotyrosine protein) phosphatases II"/>
    <property type="match status" value="1"/>
</dbReference>
<evidence type="ECO:0000256" key="1">
    <source>
        <dbReference type="ARBA" id="ARBA00008601"/>
    </source>
</evidence>
<dbReference type="InterPro" id="IPR000340">
    <property type="entry name" value="Dual-sp_phosphatase_cat-dom"/>
</dbReference>
<dbReference type="PANTHER" id="PTHR45848:SF4">
    <property type="entry name" value="DUAL SPECIFICITY PROTEIN PHOSPHATASE 12"/>
    <property type="match status" value="1"/>
</dbReference>
<dbReference type="InterPro" id="IPR029021">
    <property type="entry name" value="Prot-tyrosine_phosphatase-like"/>
</dbReference>
<dbReference type="HOGENOM" id="CLU_023312_4_0_1"/>
<comment type="similarity">
    <text evidence="1">Belongs to the protein-tyrosine phosphatase family. Non-receptor class dual specificity subfamily.</text>
</comment>
<dbReference type="GO" id="GO:0008138">
    <property type="term" value="F:protein tyrosine/serine/threonine phosphatase activity"/>
    <property type="evidence" value="ECO:0007669"/>
    <property type="project" value="TreeGrafter"/>
</dbReference>
<dbReference type="InterPro" id="IPR000387">
    <property type="entry name" value="Tyr_Pase_dom"/>
</dbReference>
<feature type="compositionally biased region" description="Acidic residues" evidence="5">
    <location>
        <begin position="87"/>
        <end position="105"/>
    </location>
</feature>
<evidence type="ECO:0000313" key="8">
    <source>
        <dbReference type="EMBL" id="GAC97773.1"/>
    </source>
</evidence>
<dbReference type="Proteomes" id="UP000014071">
    <property type="component" value="Unassembled WGS sequence"/>
</dbReference>
<dbReference type="Pfam" id="PF00782">
    <property type="entry name" value="DSPc"/>
    <property type="match status" value="1"/>
</dbReference>
<dbReference type="GO" id="GO:0004725">
    <property type="term" value="F:protein tyrosine phosphatase activity"/>
    <property type="evidence" value="ECO:0007669"/>
    <property type="project" value="UniProtKB-EC"/>
</dbReference>
<sequence>MDEVLPGLWVGGVRAAMDVDYLSQAGITHMITCMKQQIPVPPPLADGRTITRAEMKHVRIDDDEKAPILVHFAGCNELISNQLEEEWTADDQDESSGEQQEESHDEVEQLVQGRQKRNGKWGTWSTTGSGTVLIHCQAGCSRSVAITAAYLMHTRRIDATTAIAMIRRRRPSASPNAGFMAQLELYAQVGFEVDMKWQSVRRFLMSKTDILNGDSMDDMLLSYYPSPYPSPKLCASGVKSFTSIRSDDDGADSSTTEKTKHFSKPLSRSASSSSSTTTSTNAQRISHLSSINLPPSALDNATPVAELVDSMASMSSHRTDAAQEVKVTANTSGRLPGGVEHVRGHEGVANRGALAPPQFKGPKLRCKGCRRELAAEDHVVIHEPGRGQMAFEHRKRDVGFSSDRVATTNNASTDPAITPTETSAQQQPSTTPTTAPPPSNIPPPRIRSAASLASQLPPHLAALRRLPTSNPGSATATSAGGSMLNHPSCTSYFIEPMAWMTALSSGEVTGRLMCPSEKCRAKLGSWDWAGMQCGCGAWVTPAFSLHRSKVDEV</sequence>
<feature type="domain" description="Tyrosine specific protein phosphatases" evidence="7">
    <location>
        <begin position="105"/>
        <end position="173"/>
    </location>
</feature>
<dbReference type="EMBL" id="DF238811">
    <property type="protein sequence ID" value="GAC97773.1"/>
    <property type="molecule type" value="Genomic_DNA"/>
</dbReference>
<keyword evidence="4" id="KW-0904">Protein phosphatase</keyword>
<dbReference type="PROSITE" id="PS50056">
    <property type="entry name" value="TYR_PHOSPHATASE_2"/>
    <property type="match status" value="1"/>
</dbReference>
<evidence type="ECO:0000259" key="7">
    <source>
        <dbReference type="PROSITE" id="PS50056"/>
    </source>
</evidence>
<dbReference type="GO" id="GO:0005634">
    <property type="term" value="C:nucleus"/>
    <property type="evidence" value="ECO:0007669"/>
    <property type="project" value="TreeGrafter"/>
</dbReference>
<dbReference type="PANTHER" id="PTHR45848">
    <property type="entry name" value="DUAL SPECIFICITY PROTEIN PHOSPHATASE 12 FAMILY MEMBER"/>
    <property type="match status" value="1"/>
</dbReference>
<dbReference type="eggNOG" id="KOG1716">
    <property type="taxonomic scope" value="Eukaryota"/>
</dbReference>
<dbReference type="AlphaFoldDB" id="R9P8R8"/>
<keyword evidence="9" id="KW-1185">Reference proteome</keyword>
<dbReference type="EC" id="3.1.3.48" evidence="2"/>
<feature type="region of interest" description="Disordered" evidence="5">
    <location>
        <begin position="245"/>
        <end position="286"/>
    </location>
</feature>
<name>R9P8R8_PSEHS</name>
<dbReference type="CDD" id="cd14498">
    <property type="entry name" value="DSP"/>
    <property type="match status" value="1"/>
</dbReference>
<dbReference type="RefSeq" id="XP_012191360.1">
    <property type="nucleotide sequence ID" value="XM_012335970.1"/>
</dbReference>
<dbReference type="OrthoDB" id="2017893at2759"/>
<evidence type="ECO:0000256" key="2">
    <source>
        <dbReference type="ARBA" id="ARBA00013064"/>
    </source>
</evidence>
<proteinExistence type="inferred from homology"/>
<dbReference type="PROSITE" id="PS50054">
    <property type="entry name" value="TYR_PHOSPHATASE_DUAL"/>
    <property type="match status" value="1"/>
</dbReference>
<feature type="compositionally biased region" description="Pro residues" evidence="5">
    <location>
        <begin position="434"/>
        <end position="445"/>
    </location>
</feature>
<reference evidence="9" key="1">
    <citation type="journal article" date="2013" name="Genome Announc.">
        <title>Draft genome sequence of the basidiomycetous yeast-like fungus Pseudozyma hubeiensis SY62, which produces an abundant amount of the biosurfactant mannosylerythritol lipids.</title>
        <authorList>
            <person name="Konishi M."/>
            <person name="Hatada Y."/>
            <person name="Horiuchi J."/>
        </authorList>
    </citation>
    <scope>NUCLEOTIDE SEQUENCE [LARGE SCALE GENOMIC DNA]</scope>
    <source>
        <strain evidence="9">SY62</strain>
    </source>
</reference>
<gene>
    <name evidence="8" type="ORF">PHSY_005360</name>
</gene>
<organism evidence="8 9">
    <name type="scientific">Pseudozyma hubeiensis (strain SY62)</name>
    <name type="common">Yeast</name>
    <dbReference type="NCBI Taxonomy" id="1305764"/>
    <lineage>
        <taxon>Eukaryota</taxon>
        <taxon>Fungi</taxon>
        <taxon>Dikarya</taxon>
        <taxon>Basidiomycota</taxon>
        <taxon>Ustilaginomycotina</taxon>
        <taxon>Ustilaginomycetes</taxon>
        <taxon>Ustilaginales</taxon>
        <taxon>Ustilaginaceae</taxon>
        <taxon>Pseudozyma</taxon>
    </lineage>
</organism>
<dbReference type="Gene3D" id="3.90.190.10">
    <property type="entry name" value="Protein tyrosine phosphatase superfamily"/>
    <property type="match status" value="1"/>
</dbReference>
<evidence type="ECO:0000256" key="4">
    <source>
        <dbReference type="ARBA" id="ARBA00022912"/>
    </source>
</evidence>